<reference evidence="2" key="1">
    <citation type="submission" date="2021-07" db="EMBL/GenBank/DDBJ databases">
        <authorList>
            <person name="Branca A.L. A."/>
        </authorList>
    </citation>
    <scope>NUCLEOTIDE SEQUENCE</scope>
</reference>
<evidence type="ECO:0000313" key="3">
    <source>
        <dbReference type="Proteomes" id="UP001154252"/>
    </source>
</evidence>
<dbReference type="Proteomes" id="UP001154252">
    <property type="component" value="Unassembled WGS sequence"/>
</dbReference>
<keyword evidence="1" id="KW-0812">Transmembrane</keyword>
<dbReference type="Pfam" id="PF06687">
    <property type="entry name" value="SUR7"/>
    <property type="match status" value="1"/>
</dbReference>
<keyword evidence="3" id="KW-1185">Reference proteome</keyword>
<gene>
    <name evidence="2" type="ORF">PEGY_LOCUS5844</name>
</gene>
<feature type="transmembrane region" description="Helical" evidence="1">
    <location>
        <begin position="155"/>
        <end position="176"/>
    </location>
</feature>
<dbReference type="GO" id="GO:0051285">
    <property type="term" value="C:cell cortex of cell tip"/>
    <property type="evidence" value="ECO:0007669"/>
    <property type="project" value="TreeGrafter"/>
</dbReference>
<accession>A0A9W4KD04</accession>
<name>A0A9W4KD04_9EURO</name>
<comment type="caution">
    <text evidence="2">The sequence shown here is derived from an EMBL/GenBank/DDBJ whole genome shotgun (WGS) entry which is preliminary data.</text>
</comment>
<keyword evidence="1" id="KW-0472">Membrane</keyword>
<dbReference type="OrthoDB" id="4480814at2759"/>
<sequence>MYIIVLSKVNLTNFPELSKLHLRRPLSVAGMDTSSVMNESSNAVNCATKITASDIAQASTAAQSTADQVGDHLQTLFEDLKLHLPAYYIVGLYGYCQGDNSTGPFTNCSKPSTSFSFDLLGIFGSQSEEINDILPKDDNKVLAGYHDVSGWTISAYILGFTFTVAAIIIQVPLLMFSKGKNFLVASSIIEALT</sequence>
<dbReference type="PANTHER" id="PTHR28019:SF2">
    <property type="entry name" value="CELL MEMBRANE PROTEIN YLR413W-RELATED"/>
    <property type="match status" value="1"/>
</dbReference>
<dbReference type="InterPro" id="IPR052413">
    <property type="entry name" value="SUR7_domain"/>
</dbReference>
<evidence type="ECO:0000256" key="1">
    <source>
        <dbReference type="SAM" id="Phobius"/>
    </source>
</evidence>
<dbReference type="InterPro" id="IPR009571">
    <property type="entry name" value="SUR7/Rim9-like_fungi"/>
</dbReference>
<dbReference type="EMBL" id="CAJVRC010000866">
    <property type="protein sequence ID" value="CAG8899733.1"/>
    <property type="molecule type" value="Genomic_DNA"/>
</dbReference>
<proteinExistence type="predicted"/>
<dbReference type="AlphaFoldDB" id="A0A9W4KD04"/>
<dbReference type="GO" id="GO:0005886">
    <property type="term" value="C:plasma membrane"/>
    <property type="evidence" value="ECO:0007669"/>
    <property type="project" value="InterPro"/>
</dbReference>
<dbReference type="PANTHER" id="PTHR28019">
    <property type="entry name" value="CELL MEMBRANE PROTEIN YLR413W-RELATED"/>
    <property type="match status" value="1"/>
</dbReference>
<protein>
    <submittedName>
        <fullName evidence="2">Uncharacterized protein</fullName>
    </submittedName>
</protein>
<dbReference type="GO" id="GO:0031505">
    <property type="term" value="P:fungal-type cell wall organization"/>
    <property type="evidence" value="ECO:0007669"/>
    <property type="project" value="TreeGrafter"/>
</dbReference>
<evidence type="ECO:0000313" key="2">
    <source>
        <dbReference type="EMBL" id="CAG8899733.1"/>
    </source>
</evidence>
<keyword evidence="1" id="KW-1133">Transmembrane helix</keyword>
<organism evidence="2 3">
    <name type="scientific">Penicillium egyptiacum</name>
    <dbReference type="NCBI Taxonomy" id="1303716"/>
    <lineage>
        <taxon>Eukaryota</taxon>
        <taxon>Fungi</taxon>
        <taxon>Dikarya</taxon>
        <taxon>Ascomycota</taxon>
        <taxon>Pezizomycotina</taxon>
        <taxon>Eurotiomycetes</taxon>
        <taxon>Eurotiomycetidae</taxon>
        <taxon>Eurotiales</taxon>
        <taxon>Aspergillaceae</taxon>
        <taxon>Penicillium</taxon>
    </lineage>
</organism>